<dbReference type="NCBIfam" id="TIGR00947">
    <property type="entry name" value="2A73"/>
    <property type="match status" value="1"/>
</dbReference>
<dbReference type="InterPro" id="IPR051533">
    <property type="entry name" value="WaaL-like"/>
</dbReference>
<feature type="transmembrane region" description="Helical" evidence="5">
    <location>
        <begin position="354"/>
        <end position="374"/>
    </location>
</feature>
<dbReference type="PANTHER" id="PTHR37422:SF22">
    <property type="entry name" value="SLR1515 PROTEIN"/>
    <property type="match status" value="1"/>
</dbReference>
<comment type="subcellular location">
    <subcellularLocation>
        <location evidence="1">Membrane</location>
        <topology evidence="1">Multi-pass membrane protein</topology>
    </subcellularLocation>
</comment>
<dbReference type="InterPro" id="IPR006007">
    <property type="entry name" value="Inorganic_carbon_transpt"/>
</dbReference>
<feature type="transmembrane region" description="Helical" evidence="5">
    <location>
        <begin position="53"/>
        <end position="70"/>
    </location>
</feature>
<dbReference type="InterPro" id="IPR007016">
    <property type="entry name" value="O-antigen_ligase-rel_domated"/>
</dbReference>
<dbReference type="KEGG" id="syw:SYNW0284"/>
<dbReference type="PANTHER" id="PTHR37422">
    <property type="entry name" value="TEICHURONIC ACID BIOSYNTHESIS PROTEIN TUAE"/>
    <property type="match status" value="1"/>
</dbReference>
<name>Q7U9H4_PARMW</name>
<feature type="transmembrane region" description="Helical" evidence="5">
    <location>
        <begin position="209"/>
        <end position="226"/>
    </location>
</feature>
<dbReference type="eggNOG" id="COG3307">
    <property type="taxonomic scope" value="Bacteria"/>
</dbReference>
<feature type="transmembrane region" description="Helical" evidence="5">
    <location>
        <begin position="30"/>
        <end position="47"/>
    </location>
</feature>
<dbReference type="RefSeq" id="WP_011127158.1">
    <property type="nucleotide sequence ID" value="NC_005070.1"/>
</dbReference>
<keyword evidence="8" id="KW-1185">Reference proteome</keyword>
<gene>
    <name evidence="7" type="ordered locus">SYNW0284</name>
</gene>
<dbReference type="HOGENOM" id="CLU_033061_0_0_3"/>
<dbReference type="AlphaFoldDB" id="Q7U9H4"/>
<accession>Q7U9H4</accession>
<keyword evidence="2 5" id="KW-0812">Transmembrane</keyword>
<evidence type="ECO:0000313" key="8">
    <source>
        <dbReference type="Proteomes" id="UP000001422"/>
    </source>
</evidence>
<feature type="domain" description="O-antigen ligase-related" evidence="6">
    <location>
        <begin position="216"/>
        <end position="365"/>
    </location>
</feature>
<evidence type="ECO:0000256" key="2">
    <source>
        <dbReference type="ARBA" id="ARBA00022692"/>
    </source>
</evidence>
<protein>
    <submittedName>
        <fullName evidence="7">Possible bicarbonate transporter, ICT family</fullName>
    </submittedName>
</protein>
<dbReference type="EMBL" id="BX569689">
    <property type="protein sequence ID" value="CAE06799.1"/>
    <property type="molecule type" value="Genomic_DNA"/>
</dbReference>
<evidence type="ECO:0000256" key="4">
    <source>
        <dbReference type="ARBA" id="ARBA00023136"/>
    </source>
</evidence>
<evidence type="ECO:0000256" key="5">
    <source>
        <dbReference type="SAM" id="Phobius"/>
    </source>
</evidence>
<dbReference type="STRING" id="84588.SYNW0284"/>
<feature type="transmembrane region" description="Helical" evidence="5">
    <location>
        <begin position="185"/>
        <end position="202"/>
    </location>
</feature>
<organism evidence="7 8">
    <name type="scientific">Parasynechococcus marenigrum (strain WH8102)</name>
    <dbReference type="NCBI Taxonomy" id="84588"/>
    <lineage>
        <taxon>Bacteria</taxon>
        <taxon>Bacillati</taxon>
        <taxon>Cyanobacteriota</taxon>
        <taxon>Cyanophyceae</taxon>
        <taxon>Synechococcales</taxon>
        <taxon>Prochlorococcaceae</taxon>
        <taxon>Parasynechococcus</taxon>
        <taxon>Parasynechococcus marenigrum</taxon>
    </lineage>
</organism>
<reference evidence="7 8" key="1">
    <citation type="journal article" date="2003" name="Nature">
        <title>The genome of a motile marine Synechococcus.</title>
        <authorList>
            <person name="Palenik B."/>
            <person name="Brahamsha B."/>
            <person name="Larimer F."/>
            <person name="Land M."/>
            <person name="Hauser L."/>
            <person name="Chain P."/>
            <person name="Lamerdin J."/>
            <person name="Regala W."/>
            <person name="Allen E.A."/>
            <person name="McCarren J."/>
            <person name="Paulsen I."/>
            <person name="Dufresne A."/>
            <person name="Partensky F."/>
            <person name="Webb E."/>
            <person name="Waterbury J."/>
        </authorList>
    </citation>
    <scope>NUCLEOTIDE SEQUENCE [LARGE SCALE GENOMIC DNA]</scope>
    <source>
        <strain evidence="7 8">WH8102</strain>
    </source>
</reference>
<keyword evidence="4 5" id="KW-0472">Membrane</keyword>
<dbReference type="Pfam" id="PF04932">
    <property type="entry name" value="Wzy_C"/>
    <property type="match status" value="1"/>
</dbReference>
<feature type="transmembrane region" description="Helical" evidence="5">
    <location>
        <begin position="386"/>
        <end position="407"/>
    </location>
</feature>
<evidence type="ECO:0000313" key="7">
    <source>
        <dbReference type="EMBL" id="CAE06799.1"/>
    </source>
</evidence>
<evidence type="ECO:0000256" key="1">
    <source>
        <dbReference type="ARBA" id="ARBA00004141"/>
    </source>
</evidence>
<sequence length="431" mass="46301">MADATDQRSIPLLLRWQGCLTPTASVQQRLELLSGVVLMLLLGSLPFVSRSGLGLELAAAGLLWLLWSLITPAKRLGAISRWVLLYLAIAWVCTGFSPVPIAAAKGLLKLTSYLGVYALMRTLLERQIVWWDRLLAALLGGGLFSSVLALRQLYASTDELAGWADPNSVSAGTIRIYGPLGNPNLLAGYLLPLVPLACIAVLRWKRLSCRLLAAVTALLAGSATVFTYSRGGWLGLLAALALAGMLILLRTTAHWPPLWRRLLPLAALLIAGIALALAITQLDPIRTRVLSLVAGRGDSSNNFRINVWLAAIEMVQDRPWLGIGPGNAAFNSIYPLYQQPKFDALSAYSVPLEILVETGIPGLLACLGLLLSSIQRGLRIHGQQGLIAIGSLAAIAGLLTQGITDTIFFRPEVQLIGWFALASLGATWLRD</sequence>
<proteinExistence type="predicted"/>
<evidence type="ECO:0000259" key="6">
    <source>
        <dbReference type="Pfam" id="PF04932"/>
    </source>
</evidence>
<feature type="transmembrane region" description="Helical" evidence="5">
    <location>
        <begin position="232"/>
        <end position="250"/>
    </location>
</feature>
<keyword evidence="3 5" id="KW-1133">Transmembrane helix</keyword>
<dbReference type="GO" id="GO:0016020">
    <property type="term" value="C:membrane"/>
    <property type="evidence" value="ECO:0007669"/>
    <property type="project" value="UniProtKB-SubCell"/>
</dbReference>
<feature type="transmembrane region" description="Helical" evidence="5">
    <location>
        <begin position="82"/>
        <end position="101"/>
    </location>
</feature>
<feature type="transmembrane region" description="Helical" evidence="5">
    <location>
        <begin position="262"/>
        <end position="282"/>
    </location>
</feature>
<dbReference type="Proteomes" id="UP000001422">
    <property type="component" value="Chromosome"/>
</dbReference>
<evidence type="ECO:0000256" key="3">
    <source>
        <dbReference type="ARBA" id="ARBA00022989"/>
    </source>
</evidence>